<dbReference type="EMBL" id="AP011750">
    <property type="protein sequence ID" value="BAL56536.1"/>
    <property type="molecule type" value="Genomic_DNA"/>
</dbReference>
<evidence type="ECO:0000259" key="1">
    <source>
        <dbReference type="Pfam" id="PF00534"/>
    </source>
</evidence>
<sequence>MRTVWALSVHPYPYAPNLRFRLMQYESVLKEAGYNLRWGAFLSQQAYKRLYWQADAGIVYKACASLAGLARQGWAGLSAFTGLTHAQGVVVLREATPLGFTLVERLWAARLPMLLDFDDAIWLPAVSAANRPFAWLKNPRKLDTFLRLARVVTVCNDFLATYARQYAEEVHIIPTTIDTGAYQPRPKPPRDTVVIGWSGSLTTLEHFKRVEPALLLLKKKYGDRIRFKVIGAPHYHNSALGIQGLPWRAETEVAELQDMDIGLMPLPDDAWSRGKCALKALQYMALAIPPVVSPVGMNREVVQDGINGLWAATLEEWVDKLSYLIDNPDERARLGKAARHTVETTYSVHANAPRYLAAFQKAFG</sequence>
<name>H5SK50_9BACT</name>
<dbReference type="AlphaFoldDB" id="H5SK50"/>
<dbReference type="InterPro" id="IPR001296">
    <property type="entry name" value="Glyco_trans_1"/>
</dbReference>
<gene>
    <name evidence="2" type="ORF">HGMM_F40B03C24</name>
</gene>
<proteinExistence type="predicted"/>
<protein>
    <submittedName>
        <fullName evidence="2">Glycosyl transferase family 1</fullName>
    </submittedName>
</protein>
<dbReference type="SUPFAM" id="SSF53756">
    <property type="entry name" value="UDP-Glycosyltransferase/glycogen phosphorylase"/>
    <property type="match status" value="1"/>
</dbReference>
<dbReference type="Pfam" id="PF00534">
    <property type="entry name" value="Glycos_transf_1"/>
    <property type="match status" value="1"/>
</dbReference>
<dbReference type="Gene3D" id="3.40.50.2000">
    <property type="entry name" value="Glycogen Phosphorylase B"/>
    <property type="match status" value="1"/>
</dbReference>
<reference evidence="2" key="1">
    <citation type="journal article" date="2005" name="Environ. Microbiol.">
        <title>Genetic and functional properties of uncultivated thermophilic crenarchaeotes from a subsurface gold mine as revealed by analysis of genome fragments.</title>
        <authorList>
            <person name="Nunoura T."/>
            <person name="Hirayama H."/>
            <person name="Takami H."/>
            <person name="Oida H."/>
            <person name="Nishi S."/>
            <person name="Shimamura S."/>
            <person name="Suzuki Y."/>
            <person name="Inagaki F."/>
            <person name="Takai K."/>
            <person name="Nealson K.H."/>
            <person name="Horikoshi K."/>
        </authorList>
    </citation>
    <scope>NUCLEOTIDE SEQUENCE</scope>
</reference>
<accession>H5SK50</accession>
<dbReference type="PANTHER" id="PTHR12526">
    <property type="entry name" value="GLYCOSYLTRANSFERASE"/>
    <property type="match status" value="1"/>
</dbReference>
<evidence type="ECO:0000313" key="2">
    <source>
        <dbReference type="EMBL" id="BAL56536.1"/>
    </source>
</evidence>
<dbReference type="CDD" id="cd03801">
    <property type="entry name" value="GT4_PimA-like"/>
    <property type="match status" value="1"/>
</dbReference>
<feature type="domain" description="Glycosyl transferase family 1" evidence="1">
    <location>
        <begin position="276"/>
        <end position="340"/>
    </location>
</feature>
<reference evidence="2" key="2">
    <citation type="journal article" date="2012" name="PLoS ONE">
        <title>A Deeply Branching Thermophilic Bacterium with an Ancient Acetyl-CoA Pathway Dominates a Subsurface Ecosystem.</title>
        <authorList>
            <person name="Takami H."/>
            <person name="Noguchi H."/>
            <person name="Takaki Y."/>
            <person name="Uchiyama I."/>
            <person name="Toyoda A."/>
            <person name="Nishi S."/>
            <person name="Chee G.-J."/>
            <person name="Arai W."/>
            <person name="Nunoura T."/>
            <person name="Itoh T."/>
            <person name="Hattori M."/>
            <person name="Takai K."/>
        </authorList>
    </citation>
    <scope>NUCLEOTIDE SEQUENCE</scope>
</reference>
<organism evidence="2">
    <name type="scientific">uncultured Bacteroidota bacterium</name>
    <dbReference type="NCBI Taxonomy" id="152509"/>
    <lineage>
        <taxon>Bacteria</taxon>
        <taxon>Pseudomonadati</taxon>
        <taxon>Bacteroidota</taxon>
        <taxon>environmental samples</taxon>
    </lineage>
</organism>
<dbReference type="GO" id="GO:0016757">
    <property type="term" value="F:glycosyltransferase activity"/>
    <property type="evidence" value="ECO:0007669"/>
    <property type="project" value="InterPro"/>
</dbReference>
<keyword evidence="2" id="KW-0808">Transferase</keyword>